<keyword evidence="10" id="KW-1185">Reference proteome</keyword>
<dbReference type="KEGG" id="cthu:HUR95_04640"/>
<evidence type="ECO:0000313" key="9">
    <source>
        <dbReference type="Proteomes" id="UP000010716"/>
    </source>
</evidence>
<dbReference type="InterPro" id="IPR026912">
    <property type="entry name" value="Adenine_deam_C"/>
</dbReference>
<dbReference type="OrthoDB" id="9775607at2"/>
<dbReference type="EMBL" id="AFCE01000072">
    <property type="protein sequence ID" value="EGL83891.1"/>
    <property type="molecule type" value="Genomic_DNA"/>
</dbReference>
<feature type="domain" description="Adenine deaminase C-terminal" evidence="6">
    <location>
        <begin position="424"/>
        <end position="568"/>
    </location>
</feature>
<evidence type="ECO:0000259" key="6">
    <source>
        <dbReference type="Pfam" id="PF13382"/>
    </source>
</evidence>
<evidence type="ECO:0000256" key="2">
    <source>
        <dbReference type="ARBA" id="ARBA00012782"/>
    </source>
</evidence>
<keyword evidence="3 7" id="KW-0378">Hydrolase</keyword>
<dbReference type="EMBL" id="CP082237">
    <property type="protein sequence ID" value="QZT34634.1"/>
    <property type="molecule type" value="Genomic_DNA"/>
</dbReference>
<evidence type="ECO:0000256" key="4">
    <source>
        <dbReference type="ARBA" id="ARBA00047720"/>
    </source>
</evidence>
<evidence type="ECO:0000313" key="8">
    <source>
        <dbReference type="EMBL" id="QZT34634.1"/>
    </source>
</evidence>
<dbReference type="RefSeq" id="WP_007502880.1">
    <property type="nucleotide sequence ID" value="NZ_AFCE01000072.1"/>
</dbReference>
<dbReference type="PANTHER" id="PTHR11113">
    <property type="entry name" value="N-ACETYLGLUCOSAMINE-6-PHOSPHATE DEACETYLASE"/>
    <property type="match status" value="1"/>
</dbReference>
<comment type="catalytic activity">
    <reaction evidence="4">
        <text>adenine + H2O + H(+) = hypoxanthine + NH4(+)</text>
        <dbReference type="Rhea" id="RHEA:23688"/>
        <dbReference type="ChEBI" id="CHEBI:15377"/>
        <dbReference type="ChEBI" id="CHEBI:15378"/>
        <dbReference type="ChEBI" id="CHEBI:16708"/>
        <dbReference type="ChEBI" id="CHEBI:17368"/>
        <dbReference type="ChEBI" id="CHEBI:28938"/>
        <dbReference type="EC" id="3.5.4.2"/>
    </reaction>
</comment>
<dbReference type="AlphaFoldDB" id="F5L440"/>
<dbReference type="InterPro" id="IPR011059">
    <property type="entry name" value="Metal-dep_hydrolase_composite"/>
</dbReference>
<dbReference type="Pfam" id="PF13382">
    <property type="entry name" value="Adenine_deam_C"/>
    <property type="match status" value="1"/>
</dbReference>
<dbReference type="Gene3D" id="3.20.20.140">
    <property type="entry name" value="Metal-dependent hydrolases"/>
    <property type="match status" value="1"/>
</dbReference>
<reference evidence="8" key="3">
    <citation type="submission" date="2021-08" db="EMBL/GenBank/DDBJ databases">
        <authorList>
            <person name="de Jong S."/>
            <person name="van den Broek M."/>
            <person name="Merkel A."/>
            <person name="de la Torre Cortes P."/>
            <person name="Kalamorz F."/>
            <person name="Cook G."/>
            <person name="van Loosdrecht M."/>
            <person name="McMillan D."/>
        </authorList>
    </citation>
    <scope>NUCLEOTIDE SEQUENCE</scope>
    <source>
        <strain evidence="8">TA2.A1</strain>
    </source>
</reference>
<evidence type="ECO:0000259" key="5">
    <source>
        <dbReference type="Pfam" id="PF01979"/>
    </source>
</evidence>
<dbReference type="PANTHER" id="PTHR11113:SF6">
    <property type="entry name" value="ADENINE DEAMINASE YERA-RELATED"/>
    <property type="match status" value="1"/>
</dbReference>
<dbReference type="SUPFAM" id="SSF51556">
    <property type="entry name" value="Metallo-dependent hydrolases"/>
    <property type="match status" value="1"/>
</dbReference>
<dbReference type="SUPFAM" id="SSF51338">
    <property type="entry name" value="Composite domain of metallo-dependent hydrolases"/>
    <property type="match status" value="1"/>
</dbReference>
<gene>
    <name evidence="7" type="ORF">CathTA2_0552</name>
    <name evidence="8" type="ORF">HUR95_04640</name>
</gene>
<name>F5L440_CALTT</name>
<dbReference type="eggNOG" id="COG1001">
    <property type="taxonomic scope" value="Bacteria"/>
</dbReference>
<evidence type="ECO:0000256" key="1">
    <source>
        <dbReference type="ARBA" id="ARBA00006773"/>
    </source>
</evidence>
<sequence>MSIRPMSAKTYRRLLNVSLRKEPATAWFKDVYYLNVYTGQVEKGHIYLAGERIAYVGDQEPLVDGQTMIIELDEEQVLVPGYIEPHAHPFQWYNPLTWGEHLLKQGTTVSVNDNMFLLRSMGDREAMQFIEELDSRGQHLWLWWARFDGQTGTDRHEARFSEESVKKWLAHPLVIQGGEFTSWPRLLKGDEELADWVRMTRQIFGKRIEGHLPGASSETLNALAAAGVGADHEALNGEDVLKRLRLGLYVSIRYSSIRPDLPAILQEIKEMPGINPARLMLTNDGSMPFFVDQSGCPQMVRMVLEAGFAPEEAYRMVTLNPATYYGLDQELGGIAPGRLAHFNVLNGLENPQPIHVMVDGEWVVREGKRLHAVSGEWLTRYFRPVSKNISLEAEDLKRGQGEVGLELSNEVITRPYTYHPHDPLHDDEAYMSLVDRQGKWVLNTRVKGFAGSTLSGLASTYTSVEHYLLIGRDHKRMLQALHQALEQGGGIAACFDGGEELNIPLPLGGGMSLAPMSELKRLNEQFIQKMRAHGHPYQDPVYSLLFFTATHLPFVRVTSEGVYLVKEQQVVTPVTLLV</sequence>
<accession>F5L440</accession>
<dbReference type="EC" id="3.5.4.2" evidence="2"/>
<reference evidence="7 9" key="1">
    <citation type="journal article" date="2011" name="J. Bacteriol.">
        <title>Draft genome sequence of the thermoalkaliphilic Caldalkalibacillus thermarum strain TA2.A1.</title>
        <authorList>
            <person name="Kalamorz F."/>
            <person name="Keis S."/>
            <person name="McMillan D.G."/>
            <person name="Olsson K."/>
            <person name="Stanton J.A."/>
            <person name="Stockwell P."/>
            <person name="Black M.A."/>
            <person name="Klingeman D.M."/>
            <person name="Land M.L."/>
            <person name="Han C.S."/>
            <person name="Martin S.L."/>
            <person name="Becher S.A."/>
            <person name="Peddie C.J."/>
            <person name="Morgan H.W."/>
            <person name="Matthies D."/>
            <person name="Preiss L."/>
            <person name="Meier T."/>
            <person name="Brown S.D."/>
            <person name="Cook G.M."/>
        </authorList>
    </citation>
    <scope>NUCLEOTIDE SEQUENCE [LARGE SCALE GENOMIC DNA]</scope>
    <source>
        <strain evidence="7 9">TA2.A1</strain>
    </source>
</reference>
<comment type="similarity">
    <text evidence="1">Belongs to the metallo-dependent hydrolases superfamily. Adenine deaminase family.</text>
</comment>
<dbReference type="Proteomes" id="UP000825179">
    <property type="component" value="Chromosome"/>
</dbReference>
<evidence type="ECO:0000256" key="3">
    <source>
        <dbReference type="ARBA" id="ARBA00022801"/>
    </source>
</evidence>
<dbReference type="InterPro" id="IPR032466">
    <property type="entry name" value="Metal_Hydrolase"/>
</dbReference>
<dbReference type="Gene3D" id="2.30.40.10">
    <property type="entry name" value="Urease, subunit C, domain 1"/>
    <property type="match status" value="1"/>
</dbReference>
<organism evidence="7 9">
    <name type="scientific">Caldalkalibacillus thermarum (strain TA2.A1)</name>
    <dbReference type="NCBI Taxonomy" id="986075"/>
    <lineage>
        <taxon>Bacteria</taxon>
        <taxon>Bacillati</taxon>
        <taxon>Bacillota</taxon>
        <taxon>Bacilli</taxon>
        <taxon>Bacillales</taxon>
        <taxon>Bacillaceae</taxon>
        <taxon>Caldalkalibacillus</taxon>
    </lineage>
</organism>
<protein>
    <recommendedName>
        <fullName evidence="2">adenine deaminase</fullName>
        <ecNumber evidence="2">3.5.4.2</ecNumber>
    </recommendedName>
</protein>
<proteinExistence type="inferred from homology"/>
<dbReference type="Pfam" id="PF01979">
    <property type="entry name" value="Amidohydro_1"/>
    <property type="match status" value="1"/>
</dbReference>
<feature type="domain" description="Amidohydrolase-related" evidence="5">
    <location>
        <begin position="77"/>
        <end position="363"/>
    </location>
</feature>
<dbReference type="GO" id="GO:0000034">
    <property type="term" value="F:adenine deaminase activity"/>
    <property type="evidence" value="ECO:0007669"/>
    <property type="project" value="UniProtKB-EC"/>
</dbReference>
<dbReference type="InterPro" id="IPR006680">
    <property type="entry name" value="Amidohydro-rel"/>
</dbReference>
<evidence type="ECO:0000313" key="10">
    <source>
        <dbReference type="Proteomes" id="UP000825179"/>
    </source>
</evidence>
<evidence type="ECO:0000313" key="7">
    <source>
        <dbReference type="EMBL" id="EGL83891.1"/>
    </source>
</evidence>
<reference evidence="8 10" key="2">
    <citation type="journal article" date="2020" name="Extremophiles">
        <title>Genomic analysis of Caldalkalibacillus thermarum TA2.A1 reveals aerobic alkaliphilic metabolism and evolutionary hallmarks linking alkaliphilic bacteria and plant life.</title>
        <authorList>
            <person name="de Jong S.I."/>
            <person name="van den Broek M.A."/>
            <person name="Merkel A.Y."/>
            <person name="de la Torre Cortes P."/>
            <person name="Kalamorz F."/>
            <person name="Cook G.M."/>
            <person name="van Loosdrecht M.C.M."/>
            <person name="McMillan D.G.G."/>
        </authorList>
    </citation>
    <scope>NUCLEOTIDE SEQUENCE [LARGE SCALE GENOMIC DNA]</scope>
    <source>
        <strain evidence="8 10">TA2.A1</strain>
    </source>
</reference>
<dbReference type="Proteomes" id="UP000010716">
    <property type="component" value="Unassembled WGS sequence"/>
</dbReference>